<proteinExistence type="predicted"/>
<name>A0A2G5U907_9PELO</name>
<dbReference type="Pfam" id="PF00646">
    <property type="entry name" value="F-box"/>
    <property type="match status" value="1"/>
</dbReference>
<evidence type="ECO:0000313" key="2">
    <source>
        <dbReference type="EMBL" id="PIC36025.1"/>
    </source>
</evidence>
<dbReference type="PROSITE" id="PS50181">
    <property type="entry name" value="FBOX"/>
    <property type="match status" value="1"/>
</dbReference>
<evidence type="ECO:0000259" key="1">
    <source>
        <dbReference type="PROSITE" id="PS50181"/>
    </source>
</evidence>
<accession>A0A2G5U907</accession>
<evidence type="ECO:0000313" key="3">
    <source>
        <dbReference type="Proteomes" id="UP000230233"/>
    </source>
</evidence>
<dbReference type="Pfam" id="PF07735">
    <property type="entry name" value="FBA_2"/>
    <property type="match status" value="1"/>
</dbReference>
<dbReference type="InterPro" id="IPR001810">
    <property type="entry name" value="F-box_dom"/>
</dbReference>
<organism evidence="2 3">
    <name type="scientific">Caenorhabditis nigoni</name>
    <dbReference type="NCBI Taxonomy" id="1611254"/>
    <lineage>
        <taxon>Eukaryota</taxon>
        <taxon>Metazoa</taxon>
        <taxon>Ecdysozoa</taxon>
        <taxon>Nematoda</taxon>
        <taxon>Chromadorea</taxon>
        <taxon>Rhabditida</taxon>
        <taxon>Rhabditina</taxon>
        <taxon>Rhabditomorpha</taxon>
        <taxon>Rhabditoidea</taxon>
        <taxon>Rhabditidae</taxon>
        <taxon>Peloderinae</taxon>
        <taxon>Caenorhabditis</taxon>
    </lineage>
</organism>
<gene>
    <name evidence="2" type="primary">Cnig_chr_IV.g15179</name>
    <name evidence="2" type="ORF">B9Z55_015179</name>
</gene>
<dbReference type="PANTHER" id="PTHR21503:SF8">
    <property type="entry name" value="F-BOX ASSOCIATED DOMAIN-CONTAINING PROTEIN-RELATED"/>
    <property type="match status" value="1"/>
</dbReference>
<feature type="domain" description="F-box" evidence="1">
    <location>
        <begin position="2"/>
        <end position="54"/>
    </location>
</feature>
<protein>
    <recommendedName>
        <fullName evidence="1">F-box domain-containing protein</fullName>
    </recommendedName>
</protein>
<dbReference type="PANTHER" id="PTHR21503">
    <property type="entry name" value="F-BOX-CONTAINING HYPOTHETICAL PROTEIN C.ELEGANS"/>
    <property type="match status" value="1"/>
</dbReference>
<dbReference type="AlphaFoldDB" id="A0A2G5U907"/>
<reference evidence="3" key="1">
    <citation type="submission" date="2017-10" db="EMBL/GenBank/DDBJ databases">
        <title>Rapid genome shrinkage in a self-fertile nematode reveals novel sperm competition proteins.</title>
        <authorList>
            <person name="Yin D."/>
            <person name="Schwarz E.M."/>
            <person name="Thomas C.G."/>
            <person name="Felde R.L."/>
            <person name="Korf I.F."/>
            <person name="Cutter A.D."/>
            <person name="Schartner C.M."/>
            <person name="Ralston E.J."/>
            <person name="Meyer B.J."/>
            <person name="Haag E.S."/>
        </authorList>
    </citation>
    <scope>NUCLEOTIDE SEQUENCE [LARGE SCALE GENOMIC DNA]</scope>
    <source>
        <strain evidence="3">JU1422</strain>
    </source>
</reference>
<comment type="caution">
    <text evidence="2">The sequence shown here is derived from an EMBL/GenBank/DDBJ whole genome shotgun (WGS) entry which is preliminary data.</text>
</comment>
<keyword evidence="3" id="KW-1185">Reference proteome</keyword>
<dbReference type="InterPro" id="IPR012885">
    <property type="entry name" value="F-box_Sdz-33"/>
</dbReference>
<dbReference type="EMBL" id="PDUG01000004">
    <property type="protein sequence ID" value="PIC36025.1"/>
    <property type="molecule type" value="Genomic_DNA"/>
</dbReference>
<sequence length="343" mass="40096">MPFPILRTPFVVLSEIISILEPSEIVTASFCSKNVNRLLKRHYQQRKPLEWKLVLDYHCWGEVYIITKQQPDDLRKNQRKPVLLIRHISQARHESEHKLIETNEYKRGFTSKLPVLYFEDQVMGSKMIVDYASDLFNLDIYGLVIDRDCIWAIDWINNRQEKMLVYFNFMKNKCNCNGDEAMDNVLRKALASDYIILKDIVSDTYRFDGKLGPAGLLFIESYGHWVTLDNLINFDFIEIMIDESRLSVSDLNSFLRHWRAGGLPRLAFLALKCKTSTIFENFDEDLQAVETDEVVQYRLSYGKKLVFRNGYSIQRMDGVKATIKGYIGFFLMAVWHERAVDSA</sequence>
<dbReference type="STRING" id="1611254.A0A2G5U907"/>
<dbReference type="Proteomes" id="UP000230233">
    <property type="component" value="Chromosome IV"/>
</dbReference>